<keyword evidence="1" id="KW-0472">Membrane</keyword>
<feature type="transmembrane region" description="Helical" evidence="1">
    <location>
        <begin position="40"/>
        <end position="60"/>
    </location>
</feature>
<keyword evidence="1" id="KW-0812">Transmembrane</keyword>
<protein>
    <submittedName>
        <fullName evidence="2">Uncharacterized protein</fullName>
    </submittedName>
</protein>
<proteinExistence type="predicted"/>
<dbReference type="EMBL" id="KV784472">
    <property type="protein sequence ID" value="OEU05777.1"/>
    <property type="molecule type" value="Genomic_DNA"/>
</dbReference>
<evidence type="ECO:0000313" key="3">
    <source>
        <dbReference type="Proteomes" id="UP000095751"/>
    </source>
</evidence>
<reference evidence="2 3" key="1">
    <citation type="submission" date="2016-09" db="EMBL/GenBank/DDBJ databases">
        <title>Extensive genetic diversity and differential bi-allelic expression allows diatom success in the polar Southern Ocean.</title>
        <authorList>
            <consortium name="DOE Joint Genome Institute"/>
            <person name="Mock T."/>
            <person name="Otillar R.P."/>
            <person name="Strauss J."/>
            <person name="Dupont C."/>
            <person name="Frickenhaus S."/>
            <person name="Maumus F."/>
            <person name="Mcmullan M."/>
            <person name="Sanges R."/>
            <person name="Schmutz J."/>
            <person name="Toseland A."/>
            <person name="Valas R."/>
            <person name="Veluchamy A."/>
            <person name="Ward B.J."/>
            <person name="Allen A."/>
            <person name="Barry K."/>
            <person name="Falciatore A."/>
            <person name="Ferrante M."/>
            <person name="Fortunato A.E."/>
            <person name="Gloeckner G."/>
            <person name="Gruber A."/>
            <person name="Hipkin R."/>
            <person name="Janech M."/>
            <person name="Kroth P."/>
            <person name="Leese F."/>
            <person name="Lindquist E."/>
            <person name="Lyon B.R."/>
            <person name="Martin J."/>
            <person name="Mayer C."/>
            <person name="Parker M."/>
            <person name="Quesneville H."/>
            <person name="Raymond J."/>
            <person name="Uhlig C."/>
            <person name="Valentin K.U."/>
            <person name="Worden A.Z."/>
            <person name="Armbrust E.V."/>
            <person name="Bowler C."/>
            <person name="Green B."/>
            <person name="Moulton V."/>
            <person name="Van Oosterhout C."/>
            <person name="Grigoriev I."/>
        </authorList>
    </citation>
    <scope>NUCLEOTIDE SEQUENCE [LARGE SCALE GENOMIC DNA]</scope>
    <source>
        <strain evidence="2 3">CCMP1102</strain>
    </source>
</reference>
<name>A0A1E7EIQ8_9STRA</name>
<evidence type="ECO:0000256" key="1">
    <source>
        <dbReference type="SAM" id="Phobius"/>
    </source>
</evidence>
<dbReference type="InParanoid" id="A0A1E7EIQ8"/>
<organism evidence="2 3">
    <name type="scientific">Fragilariopsis cylindrus CCMP1102</name>
    <dbReference type="NCBI Taxonomy" id="635003"/>
    <lineage>
        <taxon>Eukaryota</taxon>
        <taxon>Sar</taxon>
        <taxon>Stramenopiles</taxon>
        <taxon>Ochrophyta</taxon>
        <taxon>Bacillariophyta</taxon>
        <taxon>Bacillariophyceae</taxon>
        <taxon>Bacillariophycidae</taxon>
        <taxon>Bacillariales</taxon>
        <taxon>Bacillariaceae</taxon>
        <taxon>Fragilariopsis</taxon>
    </lineage>
</organism>
<dbReference type="Proteomes" id="UP000095751">
    <property type="component" value="Unassembled WGS sequence"/>
</dbReference>
<evidence type="ECO:0000313" key="2">
    <source>
        <dbReference type="EMBL" id="OEU05777.1"/>
    </source>
</evidence>
<dbReference type="Pfam" id="PF03385">
    <property type="entry name" value="STELLO"/>
    <property type="match status" value="1"/>
</dbReference>
<keyword evidence="1" id="KW-1133">Transmembrane helix</keyword>
<dbReference type="InterPro" id="IPR005049">
    <property type="entry name" value="STL-like"/>
</dbReference>
<dbReference type="PANTHER" id="PTHR31362">
    <property type="entry name" value="GLYCOSYLTRANSFERASE STELLO1-RELATED"/>
    <property type="match status" value="1"/>
</dbReference>
<dbReference type="AlphaFoldDB" id="A0A1E7EIQ8"/>
<keyword evidence="3" id="KW-1185">Reference proteome</keyword>
<gene>
    <name evidence="2" type="ORF">FRACYDRAFT_258299</name>
</gene>
<dbReference type="OrthoDB" id="43113at2759"/>
<sequence>MLKCLVCCVENFPCPPRSQDYNFNRALDSLSRTLQMWKTLVFVVLLIQIAVCFYIGYIAIKPDSYEEPSLVDISASDESSVLNGSGSTGVRFSGKKVRSFNTEDTPTFVSLESGDKKLILFPSLAAATSKGSDDGGFTKGAGAGCQQWAVVTTIHVPDASILGVAALDKWCLVIVGDTITPDSAYKDLATEDTVFYLSASYQKEHLMDSSSLFIGMMPFKSFAQKNIGYLFAITYGAQVIFDFDDDNILLPLEDGKTIPPPFHFGDDLGFDRTVLLKFIQSEKKQDDSISAVKIPGIAISRKNETGSHLRLAFNPYIFMGASHINPWPRGFPIDQLKDNFVNGPLDTTKFGDLPFSSIGVIQSLCNGDPDNDAVFRMTRPDSTKFSFDRSAKSIPLLIPSYAYSPYNAQATTHLYNAFWGLYLPITVPGRLHVLYTPPIVQHERSAHDYVSDFVAERDSYGKTTKLLEFLDGWSSNAATLPARIFELWVGLYEHDYLGLHDVKAAGEWMKTLIAIGYDFPSVNSRPVSKILPQSQPALDGQPYRSFPHFNVNKEGKQFAEFQKHGDDGLQEWLSSVDWDARPVSAVVKLILMTMNEWPLLKPWILYHGYLLGFENLYIVDSSTDTRCVSFLRYARDILGVNVLFNDANLNEMSVLMTKIAANISGSSDFIIKMDTDEFLTVYDNSTKAITTSFTEYLFGFARHENHPLRILGGDSRIGYKQNSIPMKDVCEKDIHSTPNLLVMV</sequence>
<dbReference type="PANTHER" id="PTHR31362:SF0">
    <property type="entry name" value="EXOSTOSIN DOMAIN-CONTAINING PROTEIN-RELATED"/>
    <property type="match status" value="1"/>
</dbReference>
<accession>A0A1E7EIQ8</accession>
<dbReference type="KEGG" id="fcy:FRACYDRAFT_258299"/>